<dbReference type="OrthoDB" id="9816064at2"/>
<gene>
    <name evidence="1" type="ORF">SAMN06265173_11444</name>
</gene>
<dbReference type="PANTHER" id="PTHR40267">
    <property type="entry name" value="BLR3294 PROTEIN"/>
    <property type="match status" value="1"/>
</dbReference>
<dbReference type="PANTHER" id="PTHR40267:SF1">
    <property type="entry name" value="BLR3294 PROTEIN"/>
    <property type="match status" value="1"/>
</dbReference>
<dbReference type="GO" id="GO:0016853">
    <property type="term" value="F:isomerase activity"/>
    <property type="evidence" value="ECO:0007669"/>
    <property type="project" value="UniProtKB-KW"/>
</dbReference>
<dbReference type="InterPro" id="IPR026286">
    <property type="entry name" value="MaiA/AMDase"/>
</dbReference>
<dbReference type="InterPro" id="IPR053714">
    <property type="entry name" value="Iso_Racemase_Enz_sf"/>
</dbReference>
<dbReference type="EMBL" id="FXTO01000014">
    <property type="protein sequence ID" value="SMO78490.1"/>
    <property type="molecule type" value="Genomic_DNA"/>
</dbReference>
<dbReference type="Proteomes" id="UP000316030">
    <property type="component" value="Unassembled WGS sequence"/>
</dbReference>
<keyword evidence="2" id="KW-1185">Reference proteome</keyword>
<sequence length="243" mass="26215">MQITLDNGFGQTARMAVIVLSTDETVENEARLILRDRPVSLLHSRVPAHADVTPETLRLMEDGMPATAALLPAGQDVIGYACTSGATVIGPDRVAALIQSHHPNTPVTNPISAVVAACQALGVTRIAYVSPYVETVTRPMRAFLEQHGIVTITEASFGIKEDWTVARIPEKETENMVLDAISNVDVDAIFTSCTNLRTFGLIDRIEAKTGLSMISSNQALLWHMLKLAGVDARGWGPGKLFQV</sequence>
<dbReference type="RefSeq" id="WP_142493674.1">
    <property type="nucleotide sequence ID" value="NZ_FXTO01000014.1"/>
</dbReference>
<dbReference type="Gene3D" id="3.40.50.12500">
    <property type="match status" value="1"/>
</dbReference>
<dbReference type="AlphaFoldDB" id="A0A521E5Q5"/>
<accession>A0A521E5Q5</accession>
<keyword evidence="1" id="KW-0413">Isomerase</keyword>
<organism evidence="1 2">
    <name type="scientific">Thalassovita litoralis</name>
    <dbReference type="NCBI Taxonomy" id="1010611"/>
    <lineage>
        <taxon>Bacteria</taxon>
        <taxon>Pseudomonadati</taxon>
        <taxon>Pseudomonadota</taxon>
        <taxon>Alphaproteobacteria</taxon>
        <taxon>Rhodobacterales</taxon>
        <taxon>Roseobacteraceae</taxon>
        <taxon>Thalassovita</taxon>
    </lineage>
</organism>
<protein>
    <submittedName>
        <fullName evidence="1">Maleate isomerase</fullName>
    </submittedName>
</protein>
<reference evidence="1 2" key="1">
    <citation type="submission" date="2017-05" db="EMBL/GenBank/DDBJ databases">
        <authorList>
            <person name="Varghese N."/>
            <person name="Submissions S."/>
        </authorList>
    </citation>
    <scope>NUCLEOTIDE SEQUENCE [LARGE SCALE GENOMIC DNA]</scope>
    <source>
        <strain evidence="1 2">DSM 29506</strain>
    </source>
</reference>
<dbReference type="Pfam" id="PF17645">
    <property type="entry name" value="Amdase"/>
    <property type="match status" value="1"/>
</dbReference>
<name>A0A521E5Q5_9RHOB</name>
<proteinExistence type="predicted"/>
<dbReference type="PIRSF" id="PIRSF015736">
    <property type="entry name" value="MI"/>
    <property type="match status" value="1"/>
</dbReference>
<evidence type="ECO:0000313" key="1">
    <source>
        <dbReference type="EMBL" id="SMO78490.1"/>
    </source>
</evidence>
<evidence type="ECO:0000313" key="2">
    <source>
        <dbReference type="Proteomes" id="UP000316030"/>
    </source>
</evidence>